<feature type="compositionally biased region" description="Acidic residues" evidence="1">
    <location>
        <begin position="311"/>
        <end position="320"/>
    </location>
</feature>
<feature type="compositionally biased region" description="Acidic residues" evidence="1">
    <location>
        <begin position="424"/>
        <end position="434"/>
    </location>
</feature>
<accession>A0A9P5L8Q6</accession>
<keyword evidence="2" id="KW-0732">Signal</keyword>
<feature type="compositionally biased region" description="Basic and acidic residues" evidence="1">
    <location>
        <begin position="296"/>
        <end position="310"/>
    </location>
</feature>
<proteinExistence type="predicted"/>
<reference evidence="3" key="1">
    <citation type="submission" date="2020-03" db="EMBL/GenBank/DDBJ databases">
        <title>Draft Genome Sequence of Cylindrodendrum hubeiense.</title>
        <authorList>
            <person name="Buettner E."/>
            <person name="Kellner H."/>
        </authorList>
    </citation>
    <scope>NUCLEOTIDE SEQUENCE</scope>
    <source>
        <strain evidence="3">IHI 201604</strain>
    </source>
</reference>
<feature type="signal peptide" evidence="2">
    <location>
        <begin position="1"/>
        <end position="20"/>
    </location>
</feature>
<evidence type="ECO:0000313" key="4">
    <source>
        <dbReference type="Proteomes" id="UP000722485"/>
    </source>
</evidence>
<evidence type="ECO:0000313" key="3">
    <source>
        <dbReference type="EMBL" id="KAF7536854.1"/>
    </source>
</evidence>
<feature type="compositionally biased region" description="Basic and acidic residues" evidence="1">
    <location>
        <begin position="405"/>
        <end position="423"/>
    </location>
</feature>
<dbReference type="Proteomes" id="UP000722485">
    <property type="component" value="Unassembled WGS sequence"/>
</dbReference>
<dbReference type="AlphaFoldDB" id="A0A9P5L8Q6"/>
<dbReference type="OrthoDB" id="4881694at2759"/>
<organism evidence="3 4">
    <name type="scientific">Cylindrodendrum hubeiense</name>
    <dbReference type="NCBI Taxonomy" id="595255"/>
    <lineage>
        <taxon>Eukaryota</taxon>
        <taxon>Fungi</taxon>
        <taxon>Dikarya</taxon>
        <taxon>Ascomycota</taxon>
        <taxon>Pezizomycotina</taxon>
        <taxon>Sordariomycetes</taxon>
        <taxon>Hypocreomycetidae</taxon>
        <taxon>Hypocreales</taxon>
        <taxon>Nectriaceae</taxon>
        <taxon>Cylindrodendrum</taxon>
    </lineage>
</organism>
<feature type="region of interest" description="Disordered" evidence="1">
    <location>
        <begin position="405"/>
        <end position="434"/>
    </location>
</feature>
<evidence type="ECO:0000256" key="2">
    <source>
        <dbReference type="SAM" id="SignalP"/>
    </source>
</evidence>
<sequence length="434" mass="49382">MRSFIFLVFVSVTLSSSLCAAWVFPRHLPDGVYHITLPDEDNSETKPIIKRAYRFKDEQLLPNGPPEYLPDLAPPVLPVQDIPGDYGKVPLDVLDWDCIYSEPPYDLADYQIARANLMSFCNRWVVPRRMAHISAARRGEVVVYVCNYKQKRQSCSGREYKWAETHYFNSCGDTTPGWVFLKGDKAYGRGWIGEELCDLKIGRDNPHVNQVVWAGRPPEWGAHKDRPKFHKNVDKYINWMPEANGHTSPTENFRAEWEFPDPDGRPDHEVEIIQKIEEQYKGDPYNQEIRPYDPMSEQKDKLDKEKADKEGAEEEMAEEWVDYEEMKIAMEEAAQKEAAKKEAAKGEPAKEEPAKEEPAKEEPAKEVDDLVDYEAMEAAKENAAKEDAAKKIEDLVDYQEKKAAMEEAAKKEAAKKEASREGGGEDEGCDGGGG</sequence>
<evidence type="ECO:0000256" key="1">
    <source>
        <dbReference type="SAM" id="MobiDB-lite"/>
    </source>
</evidence>
<name>A0A9P5L8Q6_9HYPO</name>
<feature type="region of interest" description="Disordered" evidence="1">
    <location>
        <begin position="283"/>
        <end position="320"/>
    </location>
</feature>
<feature type="chain" id="PRO_5040377241" evidence="2">
    <location>
        <begin position="21"/>
        <end position="434"/>
    </location>
</feature>
<comment type="caution">
    <text evidence="3">The sequence shown here is derived from an EMBL/GenBank/DDBJ whole genome shotgun (WGS) entry which is preliminary data.</text>
</comment>
<feature type="region of interest" description="Disordered" evidence="1">
    <location>
        <begin position="332"/>
        <end position="367"/>
    </location>
</feature>
<dbReference type="EMBL" id="JAANBB010000656">
    <property type="protein sequence ID" value="KAF7536854.1"/>
    <property type="molecule type" value="Genomic_DNA"/>
</dbReference>
<gene>
    <name evidence="3" type="ORF">G7Z17_g12966</name>
</gene>
<keyword evidence="4" id="KW-1185">Reference proteome</keyword>
<protein>
    <submittedName>
        <fullName evidence="3">Uncharacterized protein</fullName>
    </submittedName>
</protein>